<organism evidence="3 4">
    <name type="scientific">Mya arenaria</name>
    <name type="common">Soft-shell clam</name>
    <dbReference type="NCBI Taxonomy" id="6604"/>
    <lineage>
        <taxon>Eukaryota</taxon>
        <taxon>Metazoa</taxon>
        <taxon>Spiralia</taxon>
        <taxon>Lophotrochozoa</taxon>
        <taxon>Mollusca</taxon>
        <taxon>Bivalvia</taxon>
        <taxon>Autobranchia</taxon>
        <taxon>Heteroconchia</taxon>
        <taxon>Euheterodonta</taxon>
        <taxon>Imparidentia</taxon>
        <taxon>Neoheterodontei</taxon>
        <taxon>Myida</taxon>
        <taxon>Myoidea</taxon>
        <taxon>Myidae</taxon>
        <taxon>Mya</taxon>
    </lineage>
</organism>
<name>A0ABY7EUB2_MYAAR</name>
<dbReference type="PANTHER" id="PTHR11229">
    <property type="entry name" value="50S RIBOSOMAL PROTEIN L3"/>
    <property type="match status" value="1"/>
</dbReference>
<accession>A0ABY7EUB2</accession>
<dbReference type="InterPro" id="IPR019927">
    <property type="entry name" value="Ribosomal_uL3_bac/org-type"/>
</dbReference>
<feature type="region of interest" description="Disordered" evidence="2">
    <location>
        <begin position="95"/>
        <end position="124"/>
    </location>
</feature>
<feature type="compositionally biased region" description="Polar residues" evidence="2">
    <location>
        <begin position="21"/>
        <end position="37"/>
    </location>
</feature>
<evidence type="ECO:0000256" key="1">
    <source>
        <dbReference type="ARBA" id="ARBA00035209"/>
    </source>
</evidence>
<feature type="region of interest" description="Disordered" evidence="2">
    <location>
        <begin position="15"/>
        <end position="37"/>
    </location>
</feature>
<sequence>MRKARFKNVFQREQNDHFENKSGSGMLPTTVSSKNSTNRCYKAQAGFRSDYCEIRKMTASGLGMVGQNHVTLKYFITKNTHLQIAIEKDENKRLHTGPGLAPADSGPTTNIPERKNSIDPPPAATVTRRTGVIGIKIGVIPQWKRDGTKILCQLVQVVDNHVIRYTPPEQYEKSLGFNPHWRGKGFGSVVVGALSCTPFNFTKAYTNLFLEAGVPPKRIMSRFWITPDAAVQPVWLEASKES</sequence>
<evidence type="ECO:0000313" key="4">
    <source>
        <dbReference type="Proteomes" id="UP001164746"/>
    </source>
</evidence>
<dbReference type="Proteomes" id="UP001164746">
    <property type="component" value="Chromosome 8"/>
</dbReference>
<dbReference type="InterPro" id="IPR009000">
    <property type="entry name" value="Transl_B-barrel_sf"/>
</dbReference>
<keyword evidence="4" id="KW-1185">Reference proteome</keyword>
<dbReference type="SUPFAM" id="SSF50447">
    <property type="entry name" value="Translation proteins"/>
    <property type="match status" value="1"/>
</dbReference>
<evidence type="ECO:0000313" key="3">
    <source>
        <dbReference type="EMBL" id="WAR11989.1"/>
    </source>
</evidence>
<dbReference type="EMBL" id="CP111019">
    <property type="protein sequence ID" value="WAR11989.1"/>
    <property type="molecule type" value="Genomic_DNA"/>
</dbReference>
<reference evidence="3" key="1">
    <citation type="submission" date="2022-11" db="EMBL/GenBank/DDBJ databases">
        <title>Centuries of genome instability and evolution in soft-shell clam transmissible cancer (bioRxiv).</title>
        <authorList>
            <person name="Hart S.F.M."/>
            <person name="Yonemitsu M.A."/>
            <person name="Giersch R.M."/>
            <person name="Beal B.F."/>
            <person name="Arriagada G."/>
            <person name="Davis B.W."/>
            <person name="Ostrander E.A."/>
            <person name="Goff S.P."/>
            <person name="Metzger M.J."/>
        </authorList>
    </citation>
    <scope>NUCLEOTIDE SEQUENCE</scope>
    <source>
        <strain evidence="3">MELC-2E11</strain>
        <tissue evidence="3">Siphon/mantle</tissue>
    </source>
</reference>
<dbReference type="Gene3D" id="2.40.30.10">
    <property type="entry name" value="Translation factors"/>
    <property type="match status" value="1"/>
</dbReference>
<proteinExistence type="predicted"/>
<dbReference type="PANTHER" id="PTHR11229:SF8">
    <property type="entry name" value="LARGE RIBOSOMAL SUBUNIT PROTEIN UL3M"/>
    <property type="match status" value="1"/>
</dbReference>
<gene>
    <name evidence="3" type="ORF">MAR_026169</name>
</gene>
<protein>
    <recommendedName>
        <fullName evidence="1">Large ribosomal subunit protein uL3m</fullName>
    </recommendedName>
</protein>
<evidence type="ECO:0000256" key="2">
    <source>
        <dbReference type="SAM" id="MobiDB-lite"/>
    </source>
</evidence>